<dbReference type="Proteomes" id="UP000184386">
    <property type="component" value="Unassembled WGS sequence"/>
</dbReference>
<reference evidence="2 3" key="1">
    <citation type="submission" date="2016-11" db="EMBL/GenBank/DDBJ databases">
        <authorList>
            <person name="Jaros S."/>
            <person name="Januszkiewicz K."/>
            <person name="Wedrychowicz H."/>
        </authorList>
    </citation>
    <scope>NUCLEOTIDE SEQUENCE [LARGE SCALE GENOMIC DNA]</scope>
    <source>
        <strain evidence="2 3">DSM 15929</strain>
    </source>
</reference>
<evidence type="ECO:0000256" key="1">
    <source>
        <dbReference type="SAM" id="Phobius"/>
    </source>
</evidence>
<dbReference type="AlphaFoldDB" id="A0A1M6Z8T4"/>
<feature type="transmembrane region" description="Helical" evidence="1">
    <location>
        <begin position="35"/>
        <end position="56"/>
    </location>
</feature>
<keyword evidence="1" id="KW-0472">Membrane</keyword>
<keyword evidence="1" id="KW-0812">Transmembrane</keyword>
<keyword evidence="3" id="KW-1185">Reference proteome</keyword>
<proteinExistence type="predicted"/>
<dbReference type="OrthoDB" id="9954448at2"/>
<name>A0A1M6Z8T4_9FIRM</name>
<dbReference type="RefSeq" id="WP_073279286.1">
    <property type="nucleotide sequence ID" value="NZ_FRAC01000028.1"/>
</dbReference>
<gene>
    <name evidence="2" type="ORF">SAMN02745136_04508</name>
</gene>
<accession>A0A1M6Z8T4</accession>
<evidence type="ECO:0000313" key="2">
    <source>
        <dbReference type="EMBL" id="SHL26872.1"/>
    </source>
</evidence>
<keyword evidence="1" id="KW-1133">Transmembrane helix</keyword>
<sequence length="80" mass="9073">MGRGFSNKQIEEIRSIVNQELEAKKHKGLIRVTSVFYVLLGIGCSILTAVVMPKLIRKGAVKLYKKQLKCRHADTMEEEV</sequence>
<evidence type="ECO:0000313" key="3">
    <source>
        <dbReference type="Proteomes" id="UP000184386"/>
    </source>
</evidence>
<organism evidence="2 3">
    <name type="scientific">Anaerocolumna jejuensis DSM 15929</name>
    <dbReference type="NCBI Taxonomy" id="1121322"/>
    <lineage>
        <taxon>Bacteria</taxon>
        <taxon>Bacillati</taxon>
        <taxon>Bacillota</taxon>
        <taxon>Clostridia</taxon>
        <taxon>Lachnospirales</taxon>
        <taxon>Lachnospiraceae</taxon>
        <taxon>Anaerocolumna</taxon>
    </lineage>
</organism>
<protein>
    <submittedName>
        <fullName evidence="2">Uncharacterized protein</fullName>
    </submittedName>
</protein>
<dbReference type="EMBL" id="FRAC01000028">
    <property type="protein sequence ID" value="SHL26872.1"/>
    <property type="molecule type" value="Genomic_DNA"/>
</dbReference>
<dbReference type="STRING" id="1121322.SAMN02745136_04508"/>